<dbReference type="InterPro" id="IPR035906">
    <property type="entry name" value="MetI-like_sf"/>
</dbReference>
<comment type="similarity">
    <text evidence="7">Belongs to the binding-protein-dependent transport system permease family.</text>
</comment>
<dbReference type="EMBL" id="SODA01000025">
    <property type="protein sequence ID" value="TDW00799.1"/>
    <property type="molecule type" value="Genomic_DNA"/>
</dbReference>
<dbReference type="CDD" id="cd06261">
    <property type="entry name" value="TM_PBP2"/>
    <property type="match status" value="1"/>
</dbReference>
<accession>A0A4V3G4K7</accession>
<protein>
    <submittedName>
        <fullName evidence="9">Carbohydrate ABC transporter membrane protein 2 (CUT1 family)</fullName>
    </submittedName>
</protein>
<dbReference type="PROSITE" id="PS50928">
    <property type="entry name" value="ABC_TM1"/>
    <property type="match status" value="1"/>
</dbReference>
<dbReference type="Gene3D" id="1.10.3720.10">
    <property type="entry name" value="MetI-like"/>
    <property type="match status" value="1"/>
</dbReference>
<evidence type="ECO:0000259" key="8">
    <source>
        <dbReference type="PROSITE" id="PS50928"/>
    </source>
</evidence>
<dbReference type="Pfam" id="PF00528">
    <property type="entry name" value="BPD_transp_1"/>
    <property type="match status" value="1"/>
</dbReference>
<feature type="transmembrane region" description="Helical" evidence="7">
    <location>
        <begin position="183"/>
        <end position="205"/>
    </location>
</feature>
<keyword evidence="5 7" id="KW-1133">Transmembrane helix</keyword>
<feature type="transmembrane region" description="Helical" evidence="7">
    <location>
        <begin position="108"/>
        <end position="132"/>
    </location>
</feature>
<evidence type="ECO:0000256" key="1">
    <source>
        <dbReference type="ARBA" id="ARBA00004651"/>
    </source>
</evidence>
<keyword evidence="6 7" id="KW-0472">Membrane</keyword>
<feature type="transmembrane region" description="Helical" evidence="7">
    <location>
        <begin position="144"/>
        <end position="162"/>
    </location>
</feature>
<sequence>MNKLKKYKLPIIYFLLFVGLLFSLFPYIWMVLSSFKVSEEIYTQFIPTKLTFDNYSFLFSGGSGQQRNFLYGIVNSLIVSVIPTISVIFFGVLTAYAFRRLKIMGYKIYENFIIYQMLFPGVLFLVPLFLLMRDWGVINTYTAMILRYLIDPWAIFIYTQFFKTIPESLLESARIDGASEFQIIFKIMLPLSKTTTAIVALFTFMARWSDFLWPLIVNKEYGKMPLSVLLALFTKGGYQQYPGVQMAGATLLTLPIVILFIVFRKYFAKGINFTGLKG</sequence>
<comment type="subcellular location">
    <subcellularLocation>
        <location evidence="1 7">Cell membrane</location>
        <topology evidence="1 7">Multi-pass membrane protein</topology>
    </subcellularLocation>
</comment>
<evidence type="ECO:0000256" key="4">
    <source>
        <dbReference type="ARBA" id="ARBA00022692"/>
    </source>
</evidence>
<evidence type="ECO:0000256" key="7">
    <source>
        <dbReference type="RuleBase" id="RU363032"/>
    </source>
</evidence>
<name>A0A4V3G4K7_9FIRM</name>
<comment type="caution">
    <text evidence="9">The sequence shown here is derived from an EMBL/GenBank/DDBJ whole genome shotgun (WGS) entry which is preliminary data.</text>
</comment>
<dbReference type="Proteomes" id="UP000294697">
    <property type="component" value="Unassembled WGS sequence"/>
</dbReference>
<proteinExistence type="inferred from homology"/>
<feature type="transmembrane region" description="Helical" evidence="7">
    <location>
        <begin position="243"/>
        <end position="263"/>
    </location>
</feature>
<dbReference type="RefSeq" id="WP_166668542.1">
    <property type="nucleotide sequence ID" value="NZ_QLME01000024.1"/>
</dbReference>
<evidence type="ECO:0000256" key="2">
    <source>
        <dbReference type="ARBA" id="ARBA00022448"/>
    </source>
</evidence>
<dbReference type="PANTHER" id="PTHR43744">
    <property type="entry name" value="ABC TRANSPORTER PERMEASE PROTEIN MG189-RELATED-RELATED"/>
    <property type="match status" value="1"/>
</dbReference>
<dbReference type="PANTHER" id="PTHR43744:SF12">
    <property type="entry name" value="ABC TRANSPORTER PERMEASE PROTEIN MG189-RELATED"/>
    <property type="match status" value="1"/>
</dbReference>
<organism evidence="9 10">
    <name type="scientific">Halanaerobium saccharolyticum</name>
    <dbReference type="NCBI Taxonomy" id="43595"/>
    <lineage>
        <taxon>Bacteria</taxon>
        <taxon>Bacillati</taxon>
        <taxon>Bacillota</taxon>
        <taxon>Clostridia</taxon>
        <taxon>Halanaerobiales</taxon>
        <taxon>Halanaerobiaceae</taxon>
        <taxon>Halanaerobium</taxon>
    </lineage>
</organism>
<evidence type="ECO:0000256" key="3">
    <source>
        <dbReference type="ARBA" id="ARBA00022475"/>
    </source>
</evidence>
<gene>
    <name evidence="9" type="ORF">C8C77_12539</name>
</gene>
<dbReference type="GO" id="GO:0055085">
    <property type="term" value="P:transmembrane transport"/>
    <property type="evidence" value="ECO:0007669"/>
    <property type="project" value="InterPro"/>
</dbReference>
<dbReference type="AlphaFoldDB" id="A0A4V3G4K7"/>
<evidence type="ECO:0000313" key="9">
    <source>
        <dbReference type="EMBL" id="TDW00799.1"/>
    </source>
</evidence>
<reference evidence="9 10" key="1">
    <citation type="submission" date="2019-03" db="EMBL/GenBank/DDBJ databases">
        <title>Subsurface microbial communities from deep shales in Ohio and West Virginia, USA.</title>
        <authorList>
            <person name="Wrighton K."/>
        </authorList>
    </citation>
    <scope>NUCLEOTIDE SEQUENCE [LARGE SCALE GENOMIC DNA]</scope>
    <source>
        <strain evidence="9 10">MSL9.2</strain>
    </source>
</reference>
<feature type="domain" description="ABC transmembrane type-1" evidence="8">
    <location>
        <begin position="73"/>
        <end position="263"/>
    </location>
</feature>
<evidence type="ECO:0000256" key="5">
    <source>
        <dbReference type="ARBA" id="ARBA00022989"/>
    </source>
</evidence>
<keyword evidence="3" id="KW-1003">Cell membrane</keyword>
<keyword evidence="2 7" id="KW-0813">Transport</keyword>
<evidence type="ECO:0000313" key="10">
    <source>
        <dbReference type="Proteomes" id="UP000294697"/>
    </source>
</evidence>
<dbReference type="GO" id="GO:0005886">
    <property type="term" value="C:plasma membrane"/>
    <property type="evidence" value="ECO:0007669"/>
    <property type="project" value="UniProtKB-SubCell"/>
</dbReference>
<feature type="transmembrane region" description="Helical" evidence="7">
    <location>
        <begin position="69"/>
        <end position="96"/>
    </location>
</feature>
<feature type="transmembrane region" description="Helical" evidence="7">
    <location>
        <begin position="12"/>
        <end position="32"/>
    </location>
</feature>
<dbReference type="SUPFAM" id="SSF161098">
    <property type="entry name" value="MetI-like"/>
    <property type="match status" value="1"/>
</dbReference>
<keyword evidence="4 7" id="KW-0812">Transmembrane</keyword>
<evidence type="ECO:0000256" key="6">
    <source>
        <dbReference type="ARBA" id="ARBA00023136"/>
    </source>
</evidence>
<dbReference type="InterPro" id="IPR000515">
    <property type="entry name" value="MetI-like"/>
</dbReference>